<dbReference type="AlphaFoldDB" id="A0A1E5VQ07"/>
<proteinExistence type="predicted"/>
<keyword evidence="1" id="KW-1133">Transmembrane helix</keyword>
<keyword evidence="3" id="KW-1185">Reference proteome</keyword>
<evidence type="ECO:0000256" key="1">
    <source>
        <dbReference type="SAM" id="Phobius"/>
    </source>
</evidence>
<reference evidence="2 3" key="1">
    <citation type="submission" date="2016-09" db="EMBL/GenBank/DDBJ databases">
        <title>The draft genome of Dichanthelium oligosanthes: A C3 panicoid grass species.</title>
        <authorList>
            <person name="Studer A.J."/>
            <person name="Schnable J.C."/>
            <person name="Brutnell T.P."/>
        </authorList>
    </citation>
    <scope>NUCLEOTIDE SEQUENCE [LARGE SCALE GENOMIC DNA]</scope>
    <source>
        <strain evidence="3">cv. Kellogg 1175</strain>
        <tissue evidence="2">Leaf</tissue>
    </source>
</reference>
<sequence length="151" mass="17134">MAATAVLRSWRCWVPSDFQEQIKSMHLKCQQVYIVCQKLVLIYSEFEIFSASSSMAVEDSTCCSNDDAQVIRFLHVMDSHTKMWRVNALMLLNAILMVVMAGVGVYAPRYSRHPVFGFLFMGATILLLPIVSDDLLLPLSVSNLEHRAFTR</sequence>
<name>A0A1E5VQ07_9POAL</name>
<evidence type="ECO:0000313" key="3">
    <source>
        <dbReference type="Proteomes" id="UP000095767"/>
    </source>
</evidence>
<keyword evidence="1" id="KW-0472">Membrane</keyword>
<feature type="transmembrane region" description="Helical" evidence="1">
    <location>
        <begin position="113"/>
        <end position="131"/>
    </location>
</feature>
<comment type="caution">
    <text evidence="2">The sequence shown here is derived from an EMBL/GenBank/DDBJ whole genome shotgun (WGS) entry which is preliminary data.</text>
</comment>
<organism evidence="2 3">
    <name type="scientific">Dichanthelium oligosanthes</name>
    <dbReference type="NCBI Taxonomy" id="888268"/>
    <lineage>
        <taxon>Eukaryota</taxon>
        <taxon>Viridiplantae</taxon>
        <taxon>Streptophyta</taxon>
        <taxon>Embryophyta</taxon>
        <taxon>Tracheophyta</taxon>
        <taxon>Spermatophyta</taxon>
        <taxon>Magnoliopsida</taxon>
        <taxon>Liliopsida</taxon>
        <taxon>Poales</taxon>
        <taxon>Poaceae</taxon>
        <taxon>PACMAD clade</taxon>
        <taxon>Panicoideae</taxon>
        <taxon>Panicodae</taxon>
        <taxon>Paniceae</taxon>
        <taxon>Dichantheliinae</taxon>
        <taxon>Dichanthelium</taxon>
    </lineage>
</organism>
<dbReference type="Proteomes" id="UP000095767">
    <property type="component" value="Unassembled WGS sequence"/>
</dbReference>
<evidence type="ECO:0000313" key="2">
    <source>
        <dbReference type="EMBL" id="OEL27166.1"/>
    </source>
</evidence>
<keyword evidence="1" id="KW-0812">Transmembrane</keyword>
<feature type="transmembrane region" description="Helical" evidence="1">
    <location>
        <begin position="86"/>
        <end position="107"/>
    </location>
</feature>
<gene>
    <name evidence="2" type="ORF">BAE44_0011812</name>
</gene>
<protein>
    <submittedName>
        <fullName evidence="2">Uncharacterized protein</fullName>
    </submittedName>
</protein>
<dbReference type="OrthoDB" id="681861at2759"/>
<dbReference type="EMBL" id="LWDX02033118">
    <property type="protein sequence ID" value="OEL27166.1"/>
    <property type="molecule type" value="Genomic_DNA"/>
</dbReference>
<accession>A0A1E5VQ07</accession>